<feature type="region of interest" description="Disordered" evidence="1">
    <location>
        <begin position="223"/>
        <end position="267"/>
    </location>
</feature>
<dbReference type="EMBL" id="NHNI01000002">
    <property type="protein sequence ID" value="OZY84579.1"/>
    <property type="molecule type" value="Genomic_DNA"/>
</dbReference>
<dbReference type="AlphaFoldDB" id="A0A266Q5F3"/>
<reference evidence="4" key="1">
    <citation type="submission" date="2017-05" db="EMBL/GenBank/DDBJ databases">
        <authorList>
            <person name="Barney B.M."/>
        </authorList>
    </citation>
    <scope>NUCLEOTIDE SEQUENCE [LARGE SCALE GENOMIC DNA]</scope>
    <source>
        <strain evidence="4">PSBB022</strain>
    </source>
</reference>
<gene>
    <name evidence="3" type="ORF">CBP51_15415</name>
</gene>
<evidence type="ECO:0008006" key="5">
    <source>
        <dbReference type="Google" id="ProtNLM"/>
    </source>
</evidence>
<proteinExistence type="predicted"/>
<evidence type="ECO:0000256" key="1">
    <source>
        <dbReference type="SAM" id="MobiDB-lite"/>
    </source>
</evidence>
<dbReference type="Proteomes" id="UP000216101">
    <property type="component" value="Unassembled WGS sequence"/>
</dbReference>
<evidence type="ECO:0000256" key="2">
    <source>
        <dbReference type="SAM" id="Phobius"/>
    </source>
</evidence>
<sequence length="267" mass="30074">MSAYVIAGIFLSLILLAGYLFLSHSIEKKRVQRQRLITALRARRNSFRDLATGFPSGFLSNDLTGLLYRALIDCCEQLSRLEPNDQTHTENLNLYTNLLAAQKENAPQVKVRLDNPQQIKEANQLLQELNKFVAQQAALRNINQVQTEAYTDQITRLMLQITVDGHVFNARQAQQIGKLRLAVHHYALARKALAADNGSHLFDKQIAQLDAIMAKLQEKVEVNSEAAASEGEAAPAKAPATGDQTTSKEWRQFDEENDKWKKKSIYD</sequence>
<evidence type="ECO:0000313" key="3">
    <source>
        <dbReference type="EMBL" id="OZY84579.1"/>
    </source>
</evidence>
<feature type="transmembrane region" description="Helical" evidence="2">
    <location>
        <begin position="6"/>
        <end position="26"/>
    </location>
</feature>
<keyword evidence="4" id="KW-1185">Reference proteome</keyword>
<evidence type="ECO:0000313" key="4">
    <source>
        <dbReference type="Proteomes" id="UP000216101"/>
    </source>
</evidence>
<protein>
    <recommendedName>
        <fullName evidence="5">DNA repair protein</fullName>
    </recommendedName>
</protein>
<accession>A0A266Q5F3</accession>
<organism evidence="3 4">
    <name type="scientific">Cellvibrio mixtus</name>
    <dbReference type="NCBI Taxonomy" id="39650"/>
    <lineage>
        <taxon>Bacteria</taxon>
        <taxon>Pseudomonadati</taxon>
        <taxon>Pseudomonadota</taxon>
        <taxon>Gammaproteobacteria</taxon>
        <taxon>Cellvibrionales</taxon>
        <taxon>Cellvibrionaceae</taxon>
        <taxon>Cellvibrio</taxon>
    </lineage>
</organism>
<keyword evidence="2" id="KW-0812">Transmembrane</keyword>
<keyword evidence="2" id="KW-0472">Membrane</keyword>
<name>A0A266Q5F3_9GAMM</name>
<feature type="compositionally biased region" description="Low complexity" evidence="1">
    <location>
        <begin position="223"/>
        <end position="240"/>
    </location>
</feature>
<dbReference type="RefSeq" id="WP_094985623.1">
    <property type="nucleotide sequence ID" value="NZ_NHNI01000002.1"/>
</dbReference>
<keyword evidence="2" id="KW-1133">Transmembrane helix</keyword>
<comment type="caution">
    <text evidence="3">The sequence shown here is derived from an EMBL/GenBank/DDBJ whole genome shotgun (WGS) entry which is preliminary data.</text>
</comment>